<accession>A0A5C3LMV9</accession>
<dbReference type="OrthoDB" id="4684900at2759"/>
<gene>
    <name evidence="1" type="ORF">BDQ12DRAFT_614984</name>
</gene>
<evidence type="ECO:0000313" key="2">
    <source>
        <dbReference type="Proteomes" id="UP000308652"/>
    </source>
</evidence>
<name>A0A5C3LMV9_9AGAR</name>
<dbReference type="AlphaFoldDB" id="A0A5C3LMV9"/>
<evidence type="ECO:0000313" key="1">
    <source>
        <dbReference type="EMBL" id="TFK33613.1"/>
    </source>
</evidence>
<dbReference type="Proteomes" id="UP000308652">
    <property type="component" value="Unassembled WGS sequence"/>
</dbReference>
<sequence length="215" mass="24143">MTYKSGALIYQERKQLYSETGYAALYAVVETYLENFYWHKVYDQTNDGKVAQQYKLTDTRGTKITQGSETAVKMGISATFEGIGLDFGIESKKFSSVEKSSQTTQEHTLTLVPDETTYFFQRRYNYLTHVWLISDQSGTEAAVGQGSSFNGKSFRTQVLSDEYLTRTDPLSGSTALTDLKNTASKKYNFDTMPKRASGDLVRSARNAANNYLSGF</sequence>
<keyword evidence="2" id="KW-1185">Reference proteome</keyword>
<dbReference type="EMBL" id="ML213645">
    <property type="protein sequence ID" value="TFK33613.1"/>
    <property type="molecule type" value="Genomic_DNA"/>
</dbReference>
<reference evidence="1 2" key="1">
    <citation type="journal article" date="2019" name="Nat. Ecol. Evol.">
        <title>Megaphylogeny resolves global patterns of mushroom evolution.</title>
        <authorList>
            <person name="Varga T."/>
            <person name="Krizsan K."/>
            <person name="Foldi C."/>
            <person name="Dima B."/>
            <person name="Sanchez-Garcia M."/>
            <person name="Sanchez-Ramirez S."/>
            <person name="Szollosi G.J."/>
            <person name="Szarkandi J.G."/>
            <person name="Papp V."/>
            <person name="Albert L."/>
            <person name="Andreopoulos W."/>
            <person name="Angelini C."/>
            <person name="Antonin V."/>
            <person name="Barry K.W."/>
            <person name="Bougher N.L."/>
            <person name="Buchanan P."/>
            <person name="Buyck B."/>
            <person name="Bense V."/>
            <person name="Catcheside P."/>
            <person name="Chovatia M."/>
            <person name="Cooper J."/>
            <person name="Damon W."/>
            <person name="Desjardin D."/>
            <person name="Finy P."/>
            <person name="Geml J."/>
            <person name="Haridas S."/>
            <person name="Hughes K."/>
            <person name="Justo A."/>
            <person name="Karasinski D."/>
            <person name="Kautmanova I."/>
            <person name="Kiss B."/>
            <person name="Kocsube S."/>
            <person name="Kotiranta H."/>
            <person name="LaButti K.M."/>
            <person name="Lechner B.E."/>
            <person name="Liimatainen K."/>
            <person name="Lipzen A."/>
            <person name="Lukacs Z."/>
            <person name="Mihaltcheva S."/>
            <person name="Morgado L.N."/>
            <person name="Niskanen T."/>
            <person name="Noordeloos M.E."/>
            <person name="Ohm R.A."/>
            <person name="Ortiz-Santana B."/>
            <person name="Ovrebo C."/>
            <person name="Racz N."/>
            <person name="Riley R."/>
            <person name="Savchenko A."/>
            <person name="Shiryaev A."/>
            <person name="Soop K."/>
            <person name="Spirin V."/>
            <person name="Szebenyi C."/>
            <person name="Tomsovsky M."/>
            <person name="Tulloss R.E."/>
            <person name="Uehling J."/>
            <person name="Grigoriev I.V."/>
            <person name="Vagvolgyi C."/>
            <person name="Papp T."/>
            <person name="Martin F.M."/>
            <person name="Miettinen O."/>
            <person name="Hibbett D.S."/>
            <person name="Nagy L.G."/>
        </authorList>
    </citation>
    <scope>NUCLEOTIDE SEQUENCE [LARGE SCALE GENOMIC DNA]</scope>
    <source>
        <strain evidence="1 2">CBS 166.37</strain>
    </source>
</reference>
<protein>
    <submittedName>
        <fullName evidence="1">Uncharacterized protein</fullName>
    </submittedName>
</protein>
<proteinExistence type="predicted"/>
<organism evidence="1 2">
    <name type="scientific">Crucibulum laeve</name>
    <dbReference type="NCBI Taxonomy" id="68775"/>
    <lineage>
        <taxon>Eukaryota</taxon>
        <taxon>Fungi</taxon>
        <taxon>Dikarya</taxon>
        <taxon>Basidiomycota</taxon>
        <taxon>Agaricomycotina</taxon>
        <taxon>Agaricomycetes</taxon>
        <taxon>Agaricomycetidae</taxon>
        <taxon>Agaricales</taxon>
        <taxon>Agaricineae</taxon>
        <taxon>Nidulariaceae</taxon>
        <taxon>Crucibulum</taxon>
    </lineage>
</organism>